<reference evidence="2 3" key="1">
    <citation type="submission" date="2020-07" db="EMBL/GenBank/DDBJ databases">
        <title>Streptomyces isolated from Indian soil.</title>
        <authorList>
            <person name="Mandal S."/>
            <person name="Maiti P.K."/>
        </authorList>
    </citation>
    <scope>NUCLEOTIDE SEQUENCE [LARGE SCALE GENOMIC DNA]</scope>
    <source>
        <strain evidence="2 3">PSKA54</strain>
    </source>
</reference>
<gene>
    <name evidence="2" type="ORF">H1V43_05995</name>
</gene>
<feature type="domain" description="DUF397" evidence="1">
    <location>
        <begin position="5"/>
        <end position="57"/>
    </location>
</feature>
<proteinExistence type="predicted"/>
<keyword evidence="3" id="KW-1185">Reference proteome</keyword>
<dbReference type="Pfam" id="PF04149">
    <property type="entry name" value="DUF397"/>
    <property type="match status" value="1"/>
</dbReference>
<evidence type="ECO:0000259" key="1">
    <source>
        <dbReference type="Pfam" id="PF04149"/>
    </source>
</evidence>
<protein>
    <submittedName>
        <fullName evidence="2">DUF397 domain-containing protein</fullName>
    </submittedName>
</protein>
<dbReference type="RefSeq" id="WP_181863012.1">
    <property type="nucleotide sequence ID" value="NZ_JACEQY010000004.1"/>
</dbReference>
<comment type="caution">
    <text evidence="2">The sequence shown here is derived from an EMBL/GenBank/DDBJ whole genome shotgun (WGS) entry which is preliminary data.</text>
</comment>
<dbReference type="Proteomes" id="UP000586976">
    <property type="component" value="Unassembled WGS sequence"/>
</dbReference>
<sequence>MRPELAWIKSSFSEDQANCVYVAAAPDGTLHLRESDTPDVVLHTTPAGLAALLHHLRPGSPGAK</sequence>
<name>A0A7W2HEH2_9ACTN</name>
<dbReference type="EMBL" id="JACEQY010000004">
    <property type="protein sequence ID" value="MBA4860938.1"/>
    <property type="molecule type" value="Genomic_DNA"/>
</dbReference>
<dbReference type="AlphaFoldDB" id="A0A7W2HEH2"/>
<dbReference type="InterPro" id="IPR007278">
    <property type="entry name" value="DUF397"/>
</dbReference>
<organism evidence="2 3">
    <name type="scientific">Streptomyces himalayensis subsp. aureolus</name>
    <dbReference type="NCBI Taxonomy" id="2758039"/>
    <lineage>
        <taxon>Bacteria</taxon>
        <taxon>Bacillati</taxon>
        <taxon>Actinomycetota</taxon>
        <taxon>Actinomycetes</taxon>
        <taxon>Kitasatosporales</taxon>
        <taxon>Streptomycetaceae</taxon>
        <taxon>Streptomyces</taxon>
        <taxon>Streptomyces himalayensis</taxon>
    </lineage>
</organism>
<evidence type="ECO:0000313" key="2">
    <source>
        <dbReference type="EMBL" id="MBA4860938.1"/>
    </source>
</evidence>
<evidence type="ECO:0000313" key="3">
    <source>
        <dbReference type="Proteomes" id="UP000586976"/>
    </source>
</evidence>
<accession>A0A7W2HEH2</accession>